<evidence type="ECO:0000256" key="1">
    <source>
        <dbReference type="ARBA" id="ARBA00022729"/>
    </source>
</evidence>
<organism evidence="3">
    <name type="scientific">uncultured marine group II/III euryarchaeote KM3_100_H05</name>
    <dbReference type="NCBI Taxonomy" id="1457842"/>
    <lineage>
        <taxon>Archaea</taxon>
        <taxon>Methanobacteriati</taxon>
        <taxon>Methanobacteriota</taxon>
        <taxon>environmental samples</taxon>
    </lineage>
</organism>
<sequence>MTLLLLCGSLAGCAGPPDEDEDGVTDELDLCSLTPIDELVNDSGCSASQRDGDGDGISDAGDLCTETPADEIPNESGCSATERDGDGDGFADADDSCPSTPANETTASDGCADSEVDMSMRPWWCHSTGTGHGEGQDHGDHLAPAYHGMTKGMLSWQDCIDVSEQFEDAIEWAMQWPTVADAEADGFHMAVDYVEGMGTHHVRLGEFSMDADFDPLDPEFPDTRMDGVFDFRQPEFLMYASNAQDAELVGFAWYVKTDSENPPTGFPGDNDWWHVHQMLCFTNSSFQVVGEDITDEQCHSRDGTNVHLDDYWMTHAWIIEPWLTQFDVFTNHHPCLKEDGSETDFEDPCWDESVNGSGDDEGSEHNH</sequence>
<dbReference type="InterPro" id="IPR028974">
    <property type="entry name" value="TSP_type-3_rpt"/>
</dbReference>
<reference evidence="3" key="1">
    <citation type="journal article" date="2014" name="Genome Biol. Evol.">
        <title>Pangenome evidence for extensive interdomain horizontal transfer affecting lineage core and shell genes in uncultured planktonic thaumarchaeota and euryarchaeota.</title>
        <authorList>
            <person name="Deschamps P."/>
            <person name="Zivanovic Y."/>
            <person name="Moreira D."/>
            <person name="Rodriguez-Valera F."/>
            <person name="Lopez-Garcia P."/>
        </authorList>
    </citation>
    <scope>NUCLEOTIDE SEQUENCE</scope>
</reference>
<evidence type="ECO:0000256" key="2">
    <source>
        <dbReference type="SAM" id="MobiDB-lite"/>
    </source>
</evidence>
<dbReference type="Gene3D" id="4.10.1080.10">
    <property type="entry name" value="TSP type-3 repeat"/>
    <property type="match status" value="1"/>
</dbReference>
<keyword evidence="1" id="KW-0732">Signal</keyword>
<name>A0A075G5M1_9EURY</name>
<dbReference type="GO" id="GO:0005509">
    <property type="term" value="F:calcium ion binding"/>
    <property type="evidence" value="ECO:0007669"/>
    <property type="project" value="InterPro"/>
</dbReference>
<feature type="region of interest" description="Disordered" evidence="2">
    <location>
        <begin position="340"/>
        <end position="367"/>
    </location>
</feature>
<dbReference type="InterPro" id="IPR003367">
    <property type="entry name" value="Thrombospondin_3-like_rpt"/>
</dbReference>
<evidence type="ECO:0000313" key="3">
    <source>
        <dbReference type="EMBL" id="AIE98888.1"/>
    </source>
</evidence>
<dbReference type="Pfam" id="PF02412">
    <property type="entry name" value="TSP_3"/>
    <property type="match status" value="1"/>
</dbReference>
<feature type="compositionally biased region" description="Acidic residues" evidence="2">
    <location>
        <begin position="341"/>
        <end position="350"/>
    </location>
</feature>
<proteinExistence type="predicted"/>
<feature type="region of interest" description="Disordered" evidence="2">
    <location>
        <begin position="40"/>
        <end position="113"/>
    </location>
</feature>
<feature type="compositionally biased region" description="Polar residues" evidence="2">
    <location>
        <begin position="97"/>
        <end position="108"/>
    </location>
</feature>
<dbReference type="SUPFAM" id="SSF103647">
    <property type="entry name" value="TSP type-3 repeat"/>
    <property type="match status" value="1"/>
</dbReference>
<dbReference type="EMBL" id="KF900547">
    <property type="protein sequence ID" value="AIE98888.1"/>
    <property type="molecule type" value="Genomic_DNA"/>
</dbReference>
<dbReference type="AlphaFoldDB" id="A0A075G5M1"/>
<accession>A0A075G5M1</accession>
<protein>
    <submittedName>
        <fullName evidence="3">Uncharacterized protein</fullName>
    </submittedName>
</protein>
<feature type="compositionally biased region" description="Acidic residues" evidence="2">
    <location>
        <begin position="358"/>
        <end position="367"/>
    </location>
</feature>
<dbReference type="GO" id="GO:0007155">
    <property type="term" value="P:cell adhesion"/>
    <property type="evidence" value="ECO:0007669"/>
    <property type="project" value="InterPro"/>
</dbReference>